<name>A0ABZ1CL48_9PROT</name>
<dbReference type="PROSITE" id="PS51007">
    <property type="entry name" value="CYTC"/>
    <property type="match status" value="2"/>
</dbReference>
<gene>
    <name evidence="7" type="ORF">VA613_02095</name>
</gene>
<evidence type="ECO:0000259" key="6">
    <source>
        <dbReference type="PROSITE" id="PS51007"/>
    </source>
</evidence>
<evidence type="ECO:0000313" key="7">
    <source>
        <dbReference type="EMBL" id="WRS39685.1"/>
    </source>
</evidence>
<evidence type="ECO:0000256" key="5">
    <source>
        <dbReference type="SAM" id="SignalP"/>
    </source>
</evidence>
<feature type="domain" description="Cytochrome c" evidence="6">
    <location>
        <begin position="21"/>
        <end position="128"/>
    </location>
</feature>
<accession>A0ABZ1CL48</accession>
<proteinExistence type="predicted"/>
<reference evidence="7 8" key="1">
    <citation type="submission" date="2023-12" db="EMBL/GenBank/DDBJ databases">
        <title>Thiobacillus sedimentum sp. nov., a chemolithoautotrophic sulfur-oxidizing bacterium isolated from freshwater sediment.</title>
        <authorList>
            <person name="Luo J."/>
            <person name="Dai C."/>
        </authorList>
    </citation>
    <scope>NUCLEOTIDE SEQUENCE [LARGE SCALE GENOMIC DNA]</scope>
    <source>
        <strain evidence="7 8">SCUT-2</strain>
    </source>
</reference>
<keyword evidence="8" id="KW-1185">Reference proteome</keyword>
<keyword evidence="5" id="KW-0732">Signal</keyword>
<keyword evidence="3 4" id="KW-0408">Iron</keyword>
<dbReference type="InterPro" id="IPR009056">
    <property type="entry name" value="Cyt_c-like_dom"/>
</dbReference>
<evidence type="ECO:0000256" key="1">
    <source>
        <dbReference type="ARBA" id="ARBA00022617"/>
    </source>
</evidence>
<feature type="chain" id="PRO_5047314206" evidence="5">
    <location>
        <begin position="22"/>
        <end position="231"/>
    </location>
</feature>
<evidence type="ECO:0000256" key="2">
    <source>
        <dbReference type="ARBA" id="ARBA00022723"/>
    </source>
</evidence>
<feature type="domain" description="Cytochrome c" evidence="6">
    <location>
        <begin position="144"/>
        <end position="226"/>
    </location>
</feature>
<organism evidence="7 8">
    <name type="scientific">Thiobacillus sedimenti</name>
    <dbReference type="NCBI Taxonomy" id="3110231"/>
    <lineage>
        <taxon>Bacteria</taxon>
        <taxon>Pseudomonadati</taxon>
        <taxon>Pseudomonadota</taxon>
        <taxon>Betaproteobacteria</taxon>
        <taxon>Nitrosomonadales</taxon>
        <taxon>Thiobacillaceae</taxon>
        <taxon>Thiobacillus</taxon>
    </lineage>
</organism>
<dbReference type="EMBL" id="CP141769">
    <property type="protein sequence ID" value="WRS39685.1"/>
    <property type="molecule type" value="Genomic_DNA"/>
</dbReference>
<evidence type="ECO:0000313" key="8">
    <source>
        <dbReference type="Proteomes" id="UP001334732"/>
    </source>
</evidence>
<feature type="signal peptide" evidence="5">
    <location>
        <begin position="1"/>
        <end position="21"/>
    </location>
</feature>
<keyword evidence="1 4" id="KW-0349">Heme</keyword>
<evidence type="ECO:0000256" key="3">
    <source>
        <dbReference type="ARBA" id="ARBA00023004"/>
    </source>
</evidence>
<protein>
    <submittedName>
        <fullName evidence="7">Cytochrome C</fullName>
    </submittedName>
</protein>
<keyword evidence="2 4" id="KW-0479">Metal-binding</keyword>
<sequence length="231" mass="24798">MKRSLIAALLGAAFAAGPALAADNPGAGILKAQCISCHAIAKPDSMTLDRLWTRKGPDLYYAGSKFNKAWLVKWLQEPVRIRPTGEFYTKHVKAGDKEDVVDESTLTAHVKLSKADAEAAADALMALTGPDGLVTKGAFKGDKVSMSMGAMFFNKLRGCAACHSAKPGSGGVSGPELYTAGERLQPDYIYSYIKDPQKIDPHIWMPTLNLAEPDLQRLTGYILQLSASEGK</sequence>
<dbReference type="RefSeq" id="WP_324780217.1">
    <property type="nucleotide sequence ID" value="NZ_CP141769.1"/>
</dbReference>
<evidence type="ECO:0000256" key="4">
    <source>
        <dbReference type="PROSITE-ProRule" id="PRU00433"/>
    </source>
</evidence>
<dbReference type="InterPro" id="IPR036909">
    <property type="entry name" value="Cyt_c-like_dom_sf"/>
</dbReference>
<dbReference type="Proteomes" id="UP001334732">
    <property type="component" value="Chromosome"/>
</dbReference>
<dbReference type="Gene3D" id="1.10.760.10">
    <property type="entry name" value="Cytochrome c-like domain"/>
    <property type="match status" value="2"/>
</dbReference>
<dbReference type="SUPFAM" id="SSF46626">
    <property type="entry name" value="Cytochrome c"/>
    <property type="match status" value="2"/>
</dbReference>